<evidence type="ECO:0000256" key="1">
    <source>
        <dbReference type="SAM" id="SignalP"/>
    </source>
</evidence>
<dbReference type="EMBL" id="JAQBIE010000011">
    <property type="protein sequence ID" value="MDB6177863.1"/>
    <property type="molecule type" value="Genomic_DNA"/>
</dbReference>
<feature type="chain" id="PRO_5045409295" evidence="1">
    <location>
        <begin position="25"/>
        <end position="160"/>
    </location>
</feature>
<dbReference type="Gene3D" id="1.20.1270.180">
    <property type="match status" value="1"/>
</dbReference>
<accession>A0ABT4ZFW2</accession>
<evidence type="ECO:0000313" key="3">
    <source>
        <dbReference type="EMBL" id="MDB6177863.1"/>
    </source>
</evidence>
<feature type="signal peptide" evidence="1">
    <location>
        <begin position="1"/>
        <end position="24"/>
    </location>
</feature>
<sequence>MIRDRGIAGAAIMVLAALPDVASAQELAVEPTIVDACFAATETRDVDPPCIGRAAEACQNDAPEGHTTLGTSQCLMGERDVWDALLNREYAALRNSLGETNPSAESLLQAQRAWIAFRDADCRYAYDRWHGGSMRVIASADCQMRHTARRTFELRDLQGF</sequence>
<protein>
    <submittedName>
        <fullName evidence="3">Lysozyme inhibitor LprI family protein</fullName>
    </submittedName>
</protein>
<evidence type="ECO:0000313" key="4">
    <source>
        <dbReference type="Proteomes" id="UP001165641"/>
    </source>
</evidence>
<name>A0ABT4ZFW2_9RHOB</name>
<dbReference type="InterPro" id="IPR009739">
    <property type="entry name" value="LprI-like_N"/>
</dbReference>
<keyword evidence="4" id="KW-1185">Reference proteome</keyword>
<dbReference type="PANTHER" id="PTHR39176">
    <property type="entry name" value="PERIPLASMIC PROTEIN-RELATED"/>
    <property type="match status" value="1"/>
</dbReference>
<reference evidence="3" key="1">
    <citation type="submission" date="2022-12" db="EMBL/GenBank/DDBJ databases">
        <title>Paracoccus onchidii sp. nov., isolated from a marine invertebrate from the South China Sea.</title>
        <authorList>
            <person name="Xu S."/>
            <person name="Liu Z."/>
            <person name="Xu Y."/>
        </authorList>
    </citation>
    <scope>NUCLEOTIDE SEQUENCE</scope>
    <source>
        <strain evidence="3">Z330</strain>
    </source>
</reference>
<dbReference type="PANTHER" id="PTHR39176:SF1">
    <property type="entry name" value="PERIPLASMIC PROTEIN"/>
    <property type="match status" value="1"/>
</dbReference>
<organism evidence="3 4">
    <name type="scientific">Paracoccus onchidii</name>
    <dbReference type="NCBI Taxonomy" id="3017813"/>
    <lineage>
        <taxon>Bacteria</taxon>
        <taxon>Pseudomonadati</taxon>
        <taxon>Pseudomonadota</taxon>
        <taxon>Alphaproteobacteria</taxon>
        <taxon>Rhodobacterales</taxon>
        <taxon>Paracoccaceae</taxon>
        <taxon>Paracoccus</taxon>
    </lineage>
</organism>
<gene>
    <name evidence="3" type="ORF">PAF17_10155</name>
</gene>
<dbReference type="Pfam" id="PF07007">
    <property type="entry name" value="LprI"/>
    <property type="match status" value="1"/>
</dbReference>
<evidence type="ECO:0000259" key="2">
    <source>
        <dbReference type="Pfam" id="PF07007"/>
    </source>
</evidence>
<proteinExistence type="predicted"/>
<dbReference type="Proteomes" id="UP001165641">
    <property type="component" value="Unassembled WGS sequence"/>
</dbReference>
<feature type="domain" description="Lysozyme inhibitor LprI-like N-terminal" evidence="2">
    <location>
        <begin position="58"/>
        <end position="154"/>
    </location>
</feature>
<keyword evidence="1" id="KW-0732">Signal</keyword>
<comment type="caution">
    <text evidence="3">The sequence shown here is derived from an EMBL/GenBank/DDBJ whole genome shotgun (WGS) entry which is preliminary data.</text>
</comment>
<dbReference type="RefSeq" id="WP_271888979.1">
    <property type="nucleotide sequence ID" value="NZ_JAQBIE010000011.1"/>
</dbReference>